<dbReference type="Gene3D" id="3.90.70.10">
    <property type="entry name" value="Cysteine proteinases"/>
    <property type="match status" value="1"/>
</dbReference>
<dbReference type="GO" id="GO:0006508">
    <property type="term" value="P:proteolysis"/>
    <property type="evidence" value="ECO:0007669"/>
    <property type="project" value="InterPro"/>
</dbReference>
<keyword evidence="1" id="KW-0472">Membrane</keyword>
<keyword evidence="3" id="KW-0547">Nucleotide-binding</keyword>
<comment type="caution">
    <text evidence="3">The sequence shown here is derived from an EMBL/GenBank/DDBJ whole genome shotgun (WGS) entry which is preliminary data.</text>
</comment>
<organism evidence="3 4">
    <name type="scientific">Staphylococcus pseudintermedius</name>
    <dbReference type="NCBI Taxonomy" id="283734"/>
    <lineage>
        <taxon>Bacteria</taxon>
        <taxon>Bacillati</taxon>
        <taxon>Bacillota</taxon>
        <taxon>Bacilli</taxon>
        <taxon>Bacillales</taxon>
        <taxon>Staphylococcaceae</taxon>
        <taxon>Staphylococcus</taxon>
        <taxon>Staphylococcus intermedius group</taxon>
    </lineage>
</organism>
<dbReference type="AlphaFoldDB" id="A0A3D8YJG2"/>
<dbReference type="PROSITE" id="PS50990">
    <property type="entry name" value="PEPTIDASE_C39"/>
    <property type="match status" value="1"/>
</dbReference>
<sequence length="208" mass="24380">MKFSKRFYRAQVDSQDCGAAALAMILEFYGSHYSLDFLRRKLRTTVNGTTAYGLVQVADKLGFETVPIKADISLFEIDDVQYPFIVHVKKNNNHFHYYVVIRCDKKYIYIADPDPVVNLTKMTYREFKEEWTGVTILLKPTSLYKPIKQDKVRLTSFIPLLLKEKRLIIKIIFISILVIMINILGSYFMNSIIDFYILQHLKTWLSMI</sequence>
<dbReference type="EMBL" id="QQPC01000163">
    <property type="protein sequence ID" value="REA80072.1"/>
    <property type="molecule type" value="Genomic_DNA"/>
</dbReference>
<feature type="non-terminal residue" evidence="3">
    <location>
        <position position="208"/>
    </location>
</feature>
<dbReference type="Proteomes" id="UP000256409">
    <property type="component" value="Unassembled WGS sequence"/>
</dbReference>
<proteinExistence type="predicted"/>
<accession>A0A3D8YJG2</accession>
<dbReference type="InterPro" id="IPR005074">
    <property type="entry name" value="Peptidase_C39"/>
</dbReference>
<dbReference type="Pfam" id="PF03412">
    <property type="entry name" value="Peptidase_C39"/>
    <property type="match status" value="1"/>
</dbReference>
<feature type="transmembrane region" description="Helical" evidence="1">
    <location>
        <begin position="167"/>
        <end position="189"/>
    </location>
</feature>
<dbReference type="RefSeq" id="WP_258869911.1">
    <property type="nucleotide sequence ID" value="NZ_QQPC01000163.1"/>
</dbReference>
<evidence type="ECO:0000256" key="1">
    <source>
        <dbReference type="SAM" id="Phobius"/>
    </source>
</evidence>
<dbReference type="GO" id="GO:0016020">
    <property type="term" value="C:membrane"/>
    <property type="evidence" value="ECO:0007669"/>
    <property type="project" value="InterPro"/>
</dbReference>
<dbReference type="GO" id="GO:0005524">
    <property type="term" value="F:ATP binding"/>
    <property type="evidence" value="ECO:0007669"/>
    <property type="project" value="UniProtKB-KW"/>
</dbReference>
<dbReference type="CDD" id="cd02418">
    <property type="entry name" value="Peptidase_C39B"/>
    <property type="match status" value="1"/>
</dbReference>
<keyword evidence="1" id="KW-0812">Transmembrane</keyword>
<feature type="domain" description="Peptidase C39" evidence="2">
    <location>
        <begin position="11"/>
        <end position="138"/>
    </location>
</feature>
<dbReference type="GO" id="GO:0008233">
    <property type="term" value="F:peptidase activity"/>
    <property type="evidence" value="ECO:0007669"/>
    <property type="project" value="InterPro"/>
</dbReference>
<name>A0A3D8YJG2_STAPS</name>
<gene>
    <name evidence="3" type="ORF">DV961_13100</name>
</gene>
<evidence type="ECO:0000313" key="4">
    <source>
        <dbReference type="Proteomes" id="UP000256409"/>
    </source>
</evidence>
<reference evidence="4" key="1">
    <citation type="journal article" date="2018" name="Vet. Microbiol.">
        <title>Molecular epidemiology of methicillin-resistant staphylococci amongst veterinary personnel, personnel-owned pets, patients and the hospital environment of two companion animal veterinary hospitals.</title>
        <authorList>
            <person name="Worthing K.A."/>
            <person name="Brown J."/>
            <person name="Gerber L."/>
            <person name="Abraham S."/>
            <person name="Trott D."/>
            <person name="Norris J.M."/>
        </authorList>
    </citation>
    <scope>NUCLEOTIDE SEQUENCE [LARGE SCALE GENOMIC DNA]</scope>
    <source>
        <strain evidence="4">ST496-2</strain>
    </source>
</reference>
<keyword evidence="1" id="KW-1133">Transmembrane helix</keyword>
<evidence type="ECO:0000313" key="3">
    <source>
        <dbReference type="EMBL" id="REA80072.1"/>
    </source>
</evidence>
<evidence type="ECO:0000259" key="2">
    <source>
        <dbReference type="PROSITE" id="PS50990"/>
    </source>
</evidence>
<keyword evidence="3" id="KW-0067">ATP-binding</keyword>
<protein>
    <submittedName>
        <fullName evidence="3">Peptide ABC transporter ATP-binding protein</fullName>
    </submittedName>
</protein>